<dbReference type="KEGG" id="dti:Desti_2878"/>
<gene>
    <name evidence="1" type="ordered locus">Desti_2878</name>
</gene>
<dbReference type="Proteomes" id="UP000006055">
    <property type="component" value="Chromosome"/>
</dbReference>
<protein>
    <submittedName>
        <fullName evidence="1">Methyltransferase family protein</fullName>
    </submittedName>
</protein>
<dbReference type="HOGENOM" id="CLU_068669_2_1_7"/>
<dbReference type="PANTHER" id="PTHR43861:SF6">
    <property type="entry name" value="METHYLTRANSFERASE TYPE 11"/>
    <property type="match status" value="1"/>
</dbReference>
<dbReference type="GO" id="GO:0008168">
    <property type="term" value="F:methyltransferase activity"/>
    <property type="evidence" value="ECO:0007669"/>
    <property type="project" value="UniProtKB-KW"/>
</dbReference>
<dbReference type="CDD" id="cd02440">
    <property type="entry name" value="AdoMet_MTases"/>
    <property type="match status" value="1"/>
</dbReference>
<accession>I4C7K6</accession>
<dbReference type="Gene3D" id="3.40.50.150">
    <property type="entry name" value="Vaccinia Virus protein VP39"/>
    <property type="match status" value="1"/>
</dbReference>
<dbReference type="SUPFAM" id="SSF53335">
    <property type="entry name" value="S-adenosyl-L-methionine-dependent methyltransferases"/>
    <property type="match status" value="1"/>
</dbReference>
<name>I4C7K6_DESTA</name>
<dbReference type="eggNOG" id="COG2227">
    <property type="taxonomic scope" value="Bacteria"/>
</dbReference>
<dbReference type="AlphaFoldDB" id="I4C7K6"/>
<evidence type="ECO:0000313" key="2">
    <source>
        <dbReference type="Proteomes" id="UP000006055"/>
    </source>
</evidence>
<reference evidence="2" key="1">
    <citation type="submission" date="2012-06" db="EMBL/GenBank/DDBJ databases">
        <title>Complete sequence of chromosome of Desulfomonile tiedjei DSM 6799.</title>
        <authorList>
            <person name="Lucas S."/>
            <person name="Copeland A."/>
            <person name="Lapidus A."/>
            <person name="Glavina del Rio T."/>
            <person name="Dalin E."/>
            <person name="Tice H."/>
            <person name="Bruce D."/>
            <person name="Goodwin L."/>
            <person name="Pitluck S."/>
            <person name="Peters L."/>
            <person name="Ovchinnikova G."/>
            <person name="Zeytun A."/>
            <person name="Lu M."/>
            <person name="Kyrpides N."/>
            <person name="Mavromatis K."/>
            <person name="Ivanova N."/>
            <person name="Brettin T."/>
            <person name="Detter J.C."/>
            <person name="Han C."/>
            <person name="Larimer F."/>
            <person name="Land M."/>
            <person name="Hauser L."/>
            <person name="Markowitz V."/>
            <person name="Cheng J.-F."/>
            <person name="Hugenholtz P."/>
            <person name="Woyke T."/>
            <person name="Wu D."/>
            <person name="Spring S."/>
            <person name="Schroeder M."/>
            <person name="Brambilla E."/>
            <person name="Klenk H.-P."/>
            <person name="Eisen J.A."/>
        </authorList>
    </citation>
    <scope>NUCLEOTIDE SEQUENCE [LARGE SCALE GENOMIC DNA]</scope>
    <source>
        <strain evidence="2">ATCC 49306 / DSM 6799 / DCB-1</strain>
    </source>
</reference>
<dbReference type="Pfam" id="PF13489">
    <property type="entry name" value="Methyltransf_23"/>
    <property type="match status" value="1"/>
</dbReference>
<proteinExistence type="predicted"/>
<organism evidence="1 2">
    <name type="scientific">Desulfomonile tiedjei (strain ATCC 49306 / DSM 6799 / DCB-1)</name>
    <dbReference type="NCBI Taxonomy" id="706587"/>
    <lineage>
        <taxon>Bacteria</taxon>
        <taxon>Pseudomonadati</taxon>
        <taxon>Thermodesulfobacteriota</taxon>
        <taxon>Desulfomonilia</taxon>
        <taxon>Desulfomonilales</taxon>
        <taxon>Desulfomonilaceae</taxon>
        <taxon>Desulfomonile</taxon>
    </lineage>
</organism>
<dbReference type="PANTHER" id="PTHR43861">
    <property type="entry name" value="TRANS-ACONITATE 2-METHYLTRANSFERASE-RELATED"/>
    <property type="match status" value="1"/>
</dbReference>
<dbReference type="EMBL" id="CP003360">
    <property type="protein sequence ID" value="AFM25547.1"/>
    <property type="molecule type" value="Genomic_DNA"/>
</dbReference>
<keyword evidence="1" id="KW-0808">Transferase</keyword>
<dbReference type="GO" id="GO:0032259">
    <property type="term" value="P:methylation"/>
    <property type="evidence" value="ECO:0007669"/>
    <property type="project" value="UniProtKB-KW"/>
</dbReference>
<dbReference type="InterPro" id="IPR029063">
    <property type="entry name" value="SAM-dependent_MTases_sf"/>
</dbReference>
<dbReference type="STRING" id="706587.Desti_2878"/>
<sequence>METDYARESVFCDICNSGNHELLFEKEGFRHVRCNVCGLVFVNPRLKEHLTFQQVSGTGSMGEHELTPAQVRRLDAELDRFEPYRLLNRILELGAGRGWFLDRAARSGWETWAVEVNQDAIRQLRTKRVTEIIAQPAEEFEAPADYFDAVRMWDVIEHLKSPRKAITNVHKVLRTGGFLKLATTNFASLSRKVNGPEWVYLNGADHIVLFEPATITRLLGEIGFSNITIRTKSFNLRRKLYFPERELPPPSTILRPFRKLIDEAIRFTLSGHQMLVTAIK</sequence>
<dbReference type="OrthoDB" id="5320891at2"/>
<keyword evidence="2" id="KW-1185">Reference proteome</keyword>
<keyword evidence="1" id="KW-0489">Methyltransferase</keyword>
<evidence type="ECO:0000313" key="1">
    <source>
        <dbReference type="EMBL" id="AFM25547.1"/>
    </source>
</evidence>